<gene>
    <name evidence="5" type="ORF">Y1Q_0001983</name>
</gene>
<evidence type="ECO:0000313" key="6">
    <source>
        <dbReference type="Proteomes" id="UP000050525"/>
    </source>
</evidence>
<comment type="caution">
    <text evidence="5">The sequence shown here is derived from an EMBL/GenBank/DDBJ whole genome shotgun (WGS) entry which is preliminary data.</text>
</comment>
<accession>A0A151P4F6</accession>
<dbReference type="Pfam" id="PF07693">
    <property type="entry name" value="KAP_NTPase"/>
    <property type="match status" value="1"/>
</dbReference>
<dbReference type="InterPro" id="IPR011646">
    <property type="entry name" value="KAP_P-loop"/>
</dbReference>
<dbReference type="Proteomes" id="UP000050525">
    <property type="component" value="Unassembled WGS sequence"/>
</dbReference>
<feature type="transmembrane region" description="Helical" evidence="2">
    <location>
        <begin position="124"/>
        <end position="147"/>
    </location>
</feature>
<keyword evidence="6" id="KW-1185">Reference proteome</keyword>
<protein>
    <submittedName>
        <fullName evidence="5">Uncharacterized protein</fullName>
    </submittedName>
</protein>
<feature type="domain" description="KAP NTPase" evidence="3">
    <location>
        <begin position="54"/>
        <end position="438"/>
    </location>
</feature>
<dbReference type="InterPro" id="IPR057092">
    <property type="entry name" value="SAM_KIDINS220"/>
</dbReference>
<feature type="region of interest" description="Disordered" evidence="1">
    <location>
        <begin position="1"/>
        <end position="27"/>
    </location>
</feature>
<dbReference type="STRING" id="8496.A0A151P4F6"/>
<feature type="transmembrane region" description="Helical" evidence="2">
    <location>
        <begin position="159"/>
        <end position="185"/>
    </location>
</feature>
<dbReference type="InterPro" id="IPR052754">
    <property type="entry name" value="NTPase_KAP_P-loop"/>
</dbReference>
<evidence type="ECO:0000259" key="4">
    <source>
        <dbReference type="Pfam" id="PF23307"/>
    </source>
</evidence>
<dbReference type="PANTHER" id="PTHR22674:SF8">
    <property type="entry name" value="KAP NTPASE DOMAIN-CONTAINING PROTEIN"/>
    <property type="match status" value="1"/>
</dbReference>
<reference evidence="5 6" key="1">
    <citation type="journal article" date="2012" name="Genome Biol.">
        <title>Sequencing three crocodilian genomes to illuminate the evolution of archosaurs and amniotes.</title>
        <authorList>
            <person name="St John J.A."/>
            <person name="Braun E.L."/>
            <person name="Isberg S.R."/>
            <person name="Miles L.G."/>
            <person name="Chong A.Y."/>
            <person name="Gongora J."/>
            <person name="Dalzell P."/>
            <person name="Moran C."/>
            <person name="Bed'hom B."/>
            <person name="Abzhanov A."/>
            <person name="Burgess S.C."/>
            <person name="Cooksey A.M."/>
            <person name="Castoe T.A."/>
            <person name="Crawford N.G."/>
            <person name="Densmore L.D."/>
            <person name="Drew J.C."/>
            <person name="Edwards S.V."/>
            <person name="Faircloth B.C."/>
            <person name="Fujita M.K."/>
            <person name="Greenwold M.J."/>
            <person name="Hoffmann F.G."/>
            <person name="Howard J.M."/>
            <person name="Iguchi T."/>
            <person name="Janes D.E."/>
            <person name="Khan S.Y."/>
            <person name="Kohno S."/>
            <person name="de Koning A.J."/>
            <person name="Lance S.L."/>
            <person name="McCarthy F.M."/>
            <person name="McCormack J.E."/>
            <person name="Merchant M.E."/>
            <person name="Peterson D.G."/>
            <person name="Pollock D.D."/>
            <person name="Pourmand N."/>
            <person name="Raney B.J."/>
            <person name="Roessler K.A."/>
            <person name="Sanford J.R."/>
            <person name="Sawyer R.H."/>
            <person name="Schmidt C.J."/>
            <person name="Triplett E.W."/>
            <person name="Tuberville T.D."/>
            <person name="Venegas-Anaya M."/>
            <person name="Howard J.T."/>
            <person name="Jarvis E.D."/>
            <person name="Guillette L.J.Jr."/>
            <person name="Glenn T.C."/>
            <person name="Green R.E."/>
            <person name="Ray D.A."/>
        </authorList>
    </citation>
    <scope>NUCLEOTIDE SEQUENCE [LARGE SCALE GENOMIC DNA]</scope>
    <source>
        <strain evidence="5">KSC_2009_1</strain>
    </source>
</reference>
<evidence type="ECO:0000259" key="3">
    <source>
        <dbReference type="Pfam" id="PF07693"/>
    </source>
</evidence>
<feature type="compositionally biased region" description="Polar residues" evidence="1">
    <location>
        <begin position="18"/>
        <end position="27"/>
    </location>
</feature>
<evidence type="ECO:0000313" key="5">
    <source>
        <dbReference type="EMBL" id="KYO43809.1"/>
    </source>
</evidence>
<evidence type="ECO:0000256" key="2">
    <source>
        <dbReference type="SAM" id="Phobius"/>
    </source>
</evidence>
<dbReference type="eggNOG" id="KOG0502">
    <property type="taxonomic scope" value="Eukaryota"/>
</dbReference>
<keyword evidence="2" id="KW-0472">Membrane</keyword>
<dbReference type="EMBL" id="AKHW03001095">
    <property type="protein sequence ID" value="KYO43809.1"/>
    <property type="molecule type" value="Genomic_DNA"/>
</dbReference>
<dbReference type="PANTHER" id="PTHR22674">
    <property type="entry name" value="NTPASE, KAP FAMILY P-LOOP DOMAIN-CONTAINING 1"/>
    <property type="match status" value="1"/>
</dbReference>
<keyword evidence="2" id="KW-0812">Transmembrane</keyword>
<organism evidence="5 6">
    <name type="scientific">Alligator mississippiensis</name>
    <name type="common">American alligator</name>
    <dbReference type="NCBI Taxonomy" id="8496"/>
    <lineage>
        <taxon>Eukaryota</taxon>
        <taxon>Metazoa</taxon>
        <taxon>Chordata</taxon>
        <taxon>Craniata</taxon>
        <taxon>Vertebrata</taxon>
        <taxon>Euteleostomi</taxon>
        <taxon>Archelosauria</taxon>
        <taxon>Archosauria</taxon>
        <taxon>Crocodylia</taxon>
        <taxon>Alligatoridae</taxon>
        <taxon>Alligatorinae</taxon>
        <taxon>Alligator</taxon>
    </lineage>
</organism>
<evidence type="ECO:0000256" key="1">
    <source>
        <dbReference type="SAM" id="MobiDB-lite"/>
    </source>
</evidence>
<proteinExistence type="predicted"/>
<dbReference type="Pfam" id="PF23307">
    <property type="entry name" value="SAM_KIDINS220"/>
    <property type="match status" value="1"/>
</dbReference>
<feature type="domain" description="Kinase D-interacting substrate of 220 kDa-like SAM" evidence="4">
    <location>
        <begin position="580"/>
        <end position="647"/>
    </location>
</feature>
<keyword evidence="2" id="KW-1133">Transmembrane helix</keyword>
<dbReference type="AlphaFoldDB" id="A0A151P4F6"/>
<name>A0A151P4F6_ALLMI</name>
<sequence length="696" mass="78680">MQNYMHMLSRKKDHQEVQRTGQSQRGSSGRDLLKVLLLMIFYRPVLTAQQRQRRNIQHIFIRFSAWEYAGSDQLWAGLITTLCDGIEGHFGLLPMSFYRAVGRKSSILNAPLEKEWVSKRYLCLPLWAAVILLITVAVVVGVLILVLGFPVGDISGDAIVAVEGVGAAAVGISAAAAIRIAILVVRNLVVNQKAQLESQMNRTDLSAQLGFMSSVKREVKLVIRFLQFMEIFQRRKIRVVLEITNLDQCSPDKVVGVLDAMNILLSDYDAPFISILAVDSKVVVDCVESSTFMKGMANNGYEFLNRVITLPFSVPRMDCETKVRLLRDIVECRKEQEKEPEDGTGSQTDTSFPLVPHYRLANHGARNPNPDECHVPLMDIGPSTRGPSNGCTRKAVKAKEIIRKALDSLVHGSMKEYMTENIVQMRRIVNTIAITVRLIVQKVPKDEVRPEMVAAWVLLANQWPCRLSWILQCIEDEEQRNDPAGCQGNALPPDMPLWEVYEKYMEEFDLMKGSMEKLLELDRDPDLFHSFLCGRFQVKDASFYLPFTVNLDPSLQRQMELQRGSRSLKRTKKARGLSRCTLLRMTVEEVCEEMATLGFKEGNLQLYKERLEEQQLNGRALIYSDNSEIKEALGMSVGEWTLFSMHFLGVLPQASPSGVVVSSVPQCMRQAVQNIHSSRGSWLSLNLSREDLLERR</sequence>